<dbReference type="AlphaFoldDB" id="A0A150TYE9"/>
<proteinExistence type="predicted"/>
<evidence type="ECO:0000313" key="1">
    <source>
        <dbReference type="EMBL" id="KYG09664.1"/>
    </source>
</evidence>
<accession>A0A150TYE9</accession>
<comment type="caution">
    <text evidence="1">The sequence shown here is derived from an EMBL/GenBank/DDBJ whole genome shotgun (WGS) entry which is preliminary data.</text>
</comment>
<dbReference type="Proteomes" id="UP000075502">
    <property type="component" value="Unassembled WGS sequence"/>
</dbReference>
<reference evidence="1 2" key="1">
    <citation type="submission" date="2014-02" db="EMBL/GenBank/DDBJ databases">
        <title>The small core and large imbalanced accessory genome model reveals a collaborative survival strategy of Sorangium cellulosum strains in nature.</title>
        <authorList>
            <person name="Han K."/>
            <person name="Peng R."/>
            <person name="Blom J."/>
            <person name="Li Y.-Z."/>
        </authorList>
    </citation>
    <scope>NUCLEOTIDE SEQUENCE [LARGE SCALE GENOMIC DNA]</scope>
    <source>
        <strain evidence="1 2">So0007-03</strain>
    </source>
</reference>
<evidence type="ECO:0000313" key="2">
    <source>
        <dbReference type="Proteomes" id="UP000075502"/>
    </source>
</evidence>
<dbReference type="EMBL" id="JEME01000596">
    <property type="protein sequence ID" value="KYG09664.1"/>
    <property type="molecule type" value="Genomic_DNA"/>
</dbReference>
<protein>
    <recommendedName>
        <fullName evidence="3">DUF1501 domain-containing protein</fullName>
    </recommendedName>
</protein>
<gene>
    <name evidence="1" type="ORF">BE21_16570</name>
</gene>
<sequence>MPRPDPCPSCPALPRRALLQAAAGAALSGVIGILGLPARALAAHANAAQDEFFLFIHASGGWDVTLWADPRNESKGLVTPATTDNTDTAPLRLWVDAPAAGGAKSFAPVTPKGSSLAFGPGIGALADLHDRLCIVNGLAMNTVSHPDGTAFATTGRHLSGGRVMASSLDAICASELGASQTFPAVSVQFPSAFVGDRLDRRAVPLTVGDIGTISRSLARARHYDTDEDRAAVTALLSEEARSLAARSRYTEALNGFAIQSEALGRMLNAGLQDVFSRGKLIQAHPELDHKARFARQAAVNAAFAIEAMRRNVVRCVSFACDGFDTHTSNYRQHAATQQELFDLIAALLGSLDKTPHPTRAGKKLSDHTHILVTSDFCRTPQLNTAMGRDHYPNNSAMVISPRFRGGISFGKTDPEQLLPAPAKTFQGGPRPIAPPDLLATFLFAFGIPPLEHLRDGEVVPELLRRS</sequence>
<evidence type="ECO:0008006" key="3">
    <source>
        <dbReference type="Google" id="ProtNLM"/>
    </source>
</evidence>
<dbReference type="PROSITE" id="PS51318">
    <property type="entry name" value="TAT"/>
    <property type="match status" value="1"/>
</dbReference>
<name>A0A150TYE9_SORCE</name>
<dbReference type="Pfam" id="PF07394">
    <property type="entry name" value="DUF1501"/>
    <property type="match status" value="1"/>
</dbReference>
<dbReference type="InterPro" id="IPR006311">
    <property type="entry name" value="TAT_signal"/>
</dbReference>
<dbReference type="InterPro" id="IPR010869">
    <property type="entry name" value="DUF1501"/>
</dbReference>
<organism evidence="1 2">
    <name type="scientific">Sorangium cellulosum</name>
    <name type="common">Polyangium cellulosum</name>
    <dbReference type="NCBI Taxonomy" id="56"/>
    <lineage>
        <taxon>Bacteria</taxon>
        <taxon>Pseudomonadati</taxon>
        <taxon>Myxococcota</taxon>
        <taxon>Polyangia</taxon>
        <taxon>Polyangiales</taxon>
        <taxon>Polyangiaceae</taxon>
        <taxon>Sorangium</taxon>
    </lineage>
</organism>